<dbReference type="InterPro" id="IPR050109">
    <property type="entry name" value="HTH-type_TetR-like_transc_reg"/>
</dbReference>
<comment type="caution">
    <text evidence="4">The sequence shown here is derived from an EMBL/GenBank/DDBJ whole genome shotgun (WGS) entry which is preliminary data.</text>
</comment>
<accession>A0ABW6A6X5</accession>
<evidence type="ECO:0000313" key="4">
    <source>
        <dbReference type="EMBL" id="MFD2920386.1"/>
    </source>
</evidence>
<evidence type="ECO:0000313" key="5">
    <source>
        <dbReference type="Proteomes" id="UP001597511"/>
    </source>
</evidence>
<dbReference type="SUPFAM" id="SSF46689">
    <property type="entry name" value="Homeodomain-like"/>
    <property type="match status" value="1"/>
</dbReference>
<reference evidence="5" key="1">
    <citation type="journal article" date="2019" name="Int. J. Syst. Evol. Microbiol.">
        <title>The Global Catalogue of Microorganisms (GCM) 10K type strain sequencing project: providing services to taxonomists for standard genome sequencing and annotation.</title>
        <authorList>
            <consortium name="The Broad Institute Genomics Platform"/>
            <consortium name="The Broad Institute Genome Sequencing Center for Infectious Disease"/>
            <person name="Wu L."/>
            <person name="Ma J."/>
        </authorList>
    </citation>
    <scope>NUCLEOTIDE SEQUENCE [LARGE SCALE GENOMIC DNA]</scope>
    <source>
        <strain evidence="5">KCTC 23299</strain>
    </source>
</reference>
<keyword evidence="1 2" id="KW-0238">DNA-binding</keyword>
<dbReference type="Proteomes" id="UP001597511">
    <property type="component" value="Unassembled WGS sequence"/>
</dbReference>
<dbReference type="PROSITE" id="PS50977">
    <property type="entry name" value="HTH_TETR_2"/>
    <property type="match status" value="1"/>
</dbReference>
<name>A0ABW6A6X5_9BACT</name>
<gene>
    <name evidence="4" type="ORF">ACFS6H_11730</name>
</gene>
<dbReference type="PRINTS" id="PR00455">
    <property type="entry name" value="HTHTETR"/>
</dbReference>
<dbReference type="InterPro" id="IPR001647">
    <property type="entry name" value="HTH_TetR"/>
</dbReference>
<keyword evidence="5" id="KW-1185">Reference proteome</keyword>
<dbReference type="PANTHER" id="PTHR30328">
    <property type="entry name" value="TRANSCRIPTIONAL REPRESSOR"/>
    <property type="match status" value="1"/>
</dbReference>
<proteinExistence type="predicted"/>
<sequence length="214" mass="24419">MQKKVTKPRERNKDKSKQQLLDAVGRLLRTKGYTALKVNDIAARAGLDKKLIYKYFGGTDQLVDAYIRSQDFWSNIGSDDIPASIPDGGLALSRQMLTQQFDYVAQHKELQKILLWGLAEKRRSLKKLADDREASGEVLFSHITDPFFKEDATRYRAVMAILISGIYYLNMYTNINGQTFCGINLTSTEGKREIKDALENLMDLVYADRQNKIL</sequence>
<dbReference type="InterPro" id="IPR009057">
    <property type="entry name" value="Homeodomain-like_sf"/>
</dbReference>
<evidence type="ECO:0000256" key="1">
    <source>
        <dbReference type="ARBA" id="ARBA00023125"/>
    </source>
</evidence>
<organism evidence="4 5">
    <name type="scientific">Terrimonas rubra</name>
    <dbReference type="NCBI Taxonomy" id="1035890"/>
    <lineage>
        <taxon>Bacteria</taxon>
        <taxon>Pseudomonadati</taxon>
        <taxon>Bacteroidota</taxon>
        <taxon>Chitinophagia</taxon>
        <taxon>Chitinophagales</taxon>
        <taxon>Chitinophagaceae</taxon>
        <taxon>Terrimonas</taxon>
    </lineage>
</organism>
<feature type="DNA-binding region" description="H-T-H motif" evidence="2">
    <location>
        <begin position="37"/>
        <end position="56"/>
    </location>
</feature>
<dbReference type="PANTHER" id="PTHR30328:SF54">
    <property type="entry name" value="HTH-TYPE TRANSCRIPTIONAL REPRESSOR SCO4008"/>
    <property type="match status" value="1"/>
</dbReference>
<dbReference type="RefSeq" id="WP_386098632.1">
    <property type="nucleotide sequence ID" value="NZ_JBHUOZ010000003.1"/>
</dbReference>
<evidence type="ECO:0000259" key="3">
    <source>
        <dbReference type="PROSITE" id="PS50977"/>
    </source>
</evidence>
<dbReference type="Pfam" id="PF00440">
    <property type="entry name" value="TetR_N"/>
    <property type="match status" value="1"/>
</dbReference>
<dbReference type="EMBL" id="JBHUOZ010000003">
    <property type="protein sequence ID" value="MFD2920386.1"/>
    <property type="molecule type" value="Genomic_DNA"/>
</dbReference>
<evidence type="ECO:0000256" key="2">
    <source>
        <dbReference type="PROSITE-ProRule" id="PRU00335"/>
    </source>
</evidence>
<dbReference type="Gene3D" id="1.10.357.10">
    <property type="entry name" value="Tetracycline Repressor, domain 2"/>
    <property type="match status" value="1"/>
</dbReference>
<feature type="domain" description="HTH tetR-type" evidence="3">
    <location>
        <begin position="14"/>
        <end position="74"/>
    </location>
</feature>
<protein>
    <submittedName>
        <fullName evidence="4">TetR/AcrR family transcriptional regulator</fullName>
    </submittedName>
</protein>